<organism evidence="1 2">
    <name type="scientific">Clostridium paraputrificum</name>
    <dbReference type="NCBI Taxonomy" id="29363"/>
    <lineage>
        <taxon>Bacteria</taxon>
        <taxon>Bacillati</taxon>
        <taxon>Bacillota</taxon>
        <taxon>Clostridia</taxon>
        <taxon>Eubacteriales</taxon>
        <taxon>Clostridiaceae</taxon>
        <taxon>Clostridium</taxon>
    </lineage>
</organism>
<dbReference type="OrthoDB" id="9797779at2"/>
<dbReference type="InterPro" id="IPR007553">
    <property type="entry name" value="2-thiour_desulf"/>
</dbReference>
<gene>
    <name evidence="1" type="ORF">CP373A1_03680</name>
</gene>
<dbReference type="AlphaFoldDB" id="A0A174TSQ6"/>
<dbReference type="PANTHER" id="PTHR30087">
    <property type="entry name" value="INNER MEMBRANE PROTEIN"/>
    <property type="match status" value="1"/>
</dbReference>
<name>A0A174TSQ6_9CLOT</name>
<dbReference type="eggNOG" id="COG1683">
    <property type="taxonomic scope" value="Bacteria"/>
</dbReference>
<evidence type="ECO:0000313" key="2">
    <source>
        <dbReference type="Proteomes" id="UP000092714"/>
    </source>
</evidence>
<evidence type="ECO:0000313" key="1">
    <source>
        <dbReference type="EMBL" id="OBY12036.1"/>
    </source>
</evidence>
<accession>A0A174TSQ6</accession>
<dbReference type="PANTHER" id="PTHR30087:SF1">
    <property type="entry name" value="HYPOTHETICAL CYTOSOLIC PROTEIN"/>
    <property type="match status" value="1"/>
</dbReference>
<proteinExistence type="predicted"/>
<protein>
    <submittedName>
        <fullName evidence="1">Uncharacterized protein</fullName>
    </submittedName>
</protein>
<reference evidence="1 2" key="1">
    <citation type="submission" date="2016-06" db="EMBL/GenBank/DDBJ databases">
        <authorList>
            <person name="Kjaerup R.B."/>
            <person name="Dalgaard T.S."/>
            <person name="Juul-Madsen H.R."/>
        </authorList>
    </citation>
    <scope>NUCLEOTIDE SEQUENCE [LARGE SCALE GENOMIC DNA]</scope>
    <source>
        <strain evidence="1 2">373-A1</strain>
    </source>
</reference>
<dbReference type="Pfam" id="PF04463">
    <property type="entry name" value="2-thiour_desulf"/>
    <property type="match status" value="1"/>
</dbReference>
<sequence>MYLISACLCGVNCKYNGKNNLNNRCLELLREEKAILVCPEQLGGLSTPREPAELIGNTREVLEGIDGKIISISGKDVTEEFLKGAKETLKIAKAIGAKKAILKEGSPSCGCNFIYDGSFSGNKIRGKGLTAYMLEREGIKVISEKEEF</sequence>
<dbReference type="Proteomes" id="UP000092714">
    <property type="component" value="Unassembled WGS sequence"/>
</dbReference>
<keyword evidence="2" id="KW-1185">Reference proteome</keyword>
<comment type="caution">
    <text evidence="1">The sequence shown here is derived from an EMBL/GenBank/DDBJ whole genome shotgun (WGS) entry which is preliminary data.</text>
</comment>
<dbReference type="EMBL" id="MAPZ01000010">
    <property type="protein sequence ID" value="OBY12036.1"/>
    <property type="molecule type" value="Genomic_DNA"/>
</dbReference>